<dbReference type="InterPro" id="IPR036162">
    <property type="entry name" value="Resolvase-like_N_sf"/>
</dbReference>
<keyword evidence="3" id="KW-0238">DNA-binding</keyword>
<dbReference type="Gene3D" id="1.10.10.60">
    <property type="entry name" value="Homeodomain-like"/>
    <property type="match status" value="1"/>
</dbReference>
<reference evidence="7" key="1">
    <citation type="submission" date="2021-11" db="EMBL/GenBank/DDBJ databases">
        <title>Description of a new species Pelosinus isolated from the bottom sediments of Lake Baikal.</title>
        <authorList>
            <person name="Zakharyuk A."/>
        </authorList>
    </citation>
    <scope>NUCLEOTIDE SEQUENCE</scope>
    <source>
        <strain evidence="7">Bkl1</strain>
    </source>
</reference>
<protein>
    <submittedName>
        <fullName evidence="7">Recombinase family protein</fullName>
    </submittedName>
</protein>
<dbReference type="PROSITE" id="PS51736">
    <property type="entry name" value="RECOMBINASES_3"/>
    <property type="match status" value="1"/>
</dbReference>
<dbReference type="Pfam" id="PF00239">
    <property type="entry name" value="Resolvase"/>
    <property type="match status" value="1"/>
</dbReference>
<dbReference type="InterPro" id="IPR006118">
    <property type="entry name" value="Recombinase_CS"/>
</dbReference>
<keyword evidence="8" id="KW-1185">Reference proteome</keyword>
<feature type="domain" description="Resolvase/invertase-type recombinase catalytic" evidence="6">
    <location>
        <begin position="1"/>
        <end position="134"/>
    </location>
</feature>
<evidence type="ECO:0000256" key="1">
    <source>
        <dbReference type="ARBA" id="ARBA00009913"/>
    </source>
</evidence>
<evidence type="ECO:0000256" key="4">
    <source>
        <dbReference type="ARBA" id="ARBA00023172"/>
    </source>
</evidence>
<dbReference type="RefSeq" id="WP_229537509.1">
    <property type="nucleotide sequence ID" value="NZ_JAJHJB010000087.1"/>
</dbReference>
<evidence type="ECO:0000259" key="6">
    <source>
        <dbReference type="PROSITE" id="PS51736"/>
    </source>
</evidence>
<name>A0ABS8HZP9_9FIRM</name>
<proteinExistence type="inferred from homology"/>
<dbReference type="CDD" id="cd03768">
    <property type="entry name" value="SR_ResInv"/>
    <property type="match status" value="1"/>
</dbReference>
<dbReference type="PANTHER" id="PTHR30461">
    <property type="entry name" value="DNA-INVERTASE FROM LAMBDOID PROPHAGE"/>
    <property type="match status" value="1"/>
</dbReference>
<dbReference type="SUPFAM" id="SSF53041">
    <property type="entry name" value="Resolvase-like"/>
    <property type="match status" value="1"/>
</dbReference>
<evidence type="ECO:0000256" key="5">
    <source>
        <dbReference type="PROSITE-ProRule" id="PRU10137"/>
    </source>
</evidence>
<dbReference type="InterPro" id="IPR006120">
    <property type="entry name" value="Resolvase_HTH_dom"/>
</dbReference>
<sequence>MLIGYARVSTQDQSLSLQHTALTQANCGKIYEDQMSGTRSDRPGLKIALEVLREGDTLIVWKLDRLGRSVKGLVDLVNNLSERGVHFKSLTDSIDTATPSGRFFFHVMASLAQMERELIVERTRAGLLAARLQGRIGGRKRKMTDSKIIAAKKLLVNGIAPKDVAQNLGVSIPTLYRWIPASSTH</sequence>
<accession>A0ABS8HZP9</accession>
<dbReference type="Gene3D" id="3.40.50.1390">
    <property type="entry name" value="Resolvase, N-terminal catalytic domain"/>
    <property type="match status" value="1"/>
</dbReference>
<evidence type="ECO:0000256" key="2">
    <source>
        <dbReference type="ARBA" id="ARBA00022908"/>
    </source>
</evidence>
<comment type="caution">
    <text evidence="7">The sequence shown here is derived from an EMBL/GenBank/DDBJ whole genome shotgun (WGS) entry which is preliminary data.</text>
</comment>
<keyword evidence="4" id="KW-0233">DNA recombination</keyword>
<dbReference type="Proteomes" id="UP001165492">
    <property type="component" value="Unassembled WGS sequence"/>
</dbReference>
<dbReference type="EMBL" id="JAJHJB010000087">
    <property type="protein sequence ID" value="MCC5468646.1"/>
    <property type="molecule type" value="Genomic_DNA"/>
</dbReference>
<dbReference type="CDD" id="cd00569">
    <property type="entry name" value="HTH_Hin_like"/>
    <property type="match status" value="1"/>
</dbReference>
<evidence type="ECO:0000313" key="8">
    <source>
        <dbReference type="Proteomes" id="UP001165492"/>
    </source>
</evidence>
<evidence type="ECO:0000256" key="3">
    <source>
        <dbReference type="ARBA" id="ARBA00023125"/>
    </source>
</evidence>
<gene>
    <name evidence="7" type="ORF">LMF89_25250</name>
</gene>
<dbReference type="InterPro" id="IPR006119">
    <property type="entry name" value="Resolv_N"/>
</dbReference>
<dbReference type="SUPFAM" id="SSF46689">
    <property type="entry name" value="Homeodomain-like"/>
    <property type="match status" value="1"/>
</dbReference>
<organism evidence="7 8">
    <name type="scientific">Pelosinus baikalensis</name>
    <dbReference type="NCBI Taxonomy" id="2892015"/>
    <lineage>
        <taxon>Bacteria</taxon>
        <taxon>Bacillati</taxon>
        <taxon>Bacillota</taxon>
        <taxon>Negativicutes</taxon>
        <taxon>Selenomonadales</taxon>
        <taxon>Sporomusaceae</taxon>
        <taxon>Pelosinus</taxon>
    </lineage>
</organism>
<dbReference type="PROSITE" id="PS00397">
    <property type="entry name" value="RECOMBINASES_1"/>
    <property type="match status" value="1"/>
</dbReference>
<evidence type="ECO:0000313" key="7">
    <source>
        <dbReference type="EMBL" id="MCC5468646.1"/>
    </source>
</evidence>
<dbReference type="PROSITE" id="PS00398">
    <property type="entry name" value="RECOMBINASES_2"/>
    <property type="match status" value="1"/>
</dbReference>
<dbReference type="InterPro" id="IPR050639">
    <property type="entry name" value="SSR_resolvase"/>
</dbReference>
<comment type="similarity">
    <text evidence="1">Belongs to the site-specific recombinase resolvase family.</text>
</comment>
<dbReference type="Pfam" id="PF02796">
    <property type="entry name" value="HTH_7"/>
    <property type="match status" value="1"/>
</dbReference>
<keyword evidence="2" id="KW-0229">DNA integration</keyword>
<dbReference type="InterPro" id="IPR009057">
    <property type="entry name" value="Homeodomain-like_sf"/>
</dbReference>
<feature type="active site" description="O-(5'-phospho-DNA)-serine intermediate" evidence="5">
    <location>
        <position position="9"/>
    </location>
</feature>
<dbReference type="PANTHER" id="PTHR30461:SF2">
    <property type="entry name" value="SERINE RECOMBINASE PINE-RELATED"/>
    <property type="match status" value="1"/>
</dbReference>
<dbReference type="SMART" id="SM00857">
    <property type="entry name" value="Resolvase"/>
    <property type="match status" value="1"/>
</dbReference>